<dbReference type="OrthoDB" id="10051656at2759"/>
<accession>A0A443Q651</accession>
<evidence type="ECO:0000313" key="1">
    <source>
        <dbReference type="EMBL" id="RWR98514.1"/>
    </source>
</evidence>
<dbReference type="AlphaFoldDB" id="A0A443Q651"/>
<name>A0A443Q651_9ACAR</name>
<organism evidence="1 2">
    <name type="scientific">Dinothrombium tinctorium</name>
    <dbReference type="NCBI Taxonomy" id="1965070"/>
    <lineage>
        <taxon>Eukaryota</taxon>
        <taxon>Metazoa</taxon>
        <taxon>Ecdysozoa</taxon>
        <taxon>Arthropoda</taxon>
        <taxon>Chelicerata</taxon>
        <taxon>Arachnida</taxon>
        <taxon>Acari</taxon>
        <taxon>Acariformes</taxon>
        <taxon>Trombidiformes</taxon>
        <taxon>Prostigmata</taxon>
        <taxon>Anystina</taxon>
        <taxon>Parasitengona</taxon>
        <taxon>Trombidioidea</taxon>
        <taxon>Trombidiidae</taxon>
        <taxon>Dinothrombium</taxon>
    </lineage>
</organism>
<reference evidence="1 2" key="1">
    <citation type="journal article" date="2018" name="Gigascience">
        <title>Genomes of trombidid mites reveal novel predicted allergens and laterally-transferred genes associated with secondary metabolism.</title>
        <authorList>
            <person name="Dong X."/>
            <person name="Chaisiri K."/>
            <person name="Xia D."/>
            <person name="Armstrong S.D."/>
            <person name="Fang Y."/>
            <person name="Donnelly M.J."/>
            <person name="Kadowaki T."/>
            <person name="McGarry J.W."/>
            <person name="Darby A.C."/>
            <person name="Makepeace B.L."/>
        </authorList>
    </citation>
    <scope>NUCLEOTIDE SEQUENCE [LARGE SCALE GENOMIC DNA]</scope>
    <source>
        <strain evidence="1">UoL-WK</strain>
    </source>
</reference>
<protein>
    <submittedName>
        <fullName evidence="1">Uncharacterized protein</fullName>
    </submittedName>
</protein>
<evidence type="ECO:0000313" key="2">
    <source>
        <dbReference type="Proteomes" id="UP000285301"/>
    </source>
</evidence>
<dbReference type="EMBL" id="NCKU01021257">
    <property type="protein sequence ID" value="RWR98514.1"/>
    <property type="molecule type" value="Genomic_DNA"/>
</dbReference>
<keyword evidence="2" id="KW-1185">Reference proteome</keyword>
<comment type="caution">
    <text evidence="1">The sequence shown here is derived from an EMBL/GenBank/DDBJ whole genome shotgun (WGS) entry which is preliminary data.</text>
</comment>
<gene>
    <name evidence="1" type="ORF">B4U79_01700</name>
</gene>
<sequence length="108" mass="12616">KKNYIVSRKITITEKCLNNKENVQENVNSFRISSQQLYPEYLPIQILNSDQMAFAYEFVSKRTLSYVGEKDIKVSTKSKNKTEHTYTVMLMINYDGELLSPYIFVCAK</sequence>
<feature type="non-terminal residue" evidence="1">
    <location>
        <position position="1"/>
    </location>
</feature>
<feature type="non-terminal residue" evidence="1">
    <location>
        <position position="108"/>
    </location>
</feature>
<proteinExistence type="predicted"/>
<dbReference type="Proteomes" id="UP000285301">
    <property type="component" value="Unassembled WGS sequence"/>
</dbReference>